<dbReference type="AlphaFoldDB" id="A0A8T1A9J9"/>
<organism evidence="1 2">
    <name type="scientific">Phytophthora cactorum</name>
    <dbReference type="NCBI Taxonomy" id="29920"/>
    <lineage>
        <taxon>Eukaryota</taxon>
        <taxon>Sar</taxon>
        <taxon>Stramenopiles</taxon>
        <taxon>Oomycota</taxon>
        <taxon>Peronosporomycetes</taxon>
        <taxon>Peronosporales</taxon>
        <taxon>Peronosporaceae</taxon>
        <taxon>Phytophthora</taxon>
    </lineage>
</organism>
<comment type="caution">
    <text evidence="1">The sequence shown here is derived from an EMBL/GenBank/DDBJ whole genome shotgun (WGS) entry which is preliminary data.</text>
</comment>
<dbReference type="EMBL" id="RCMI01002431">
    <property type="protein sequence ID" value="KAG2876571.1"/>
    <property type="molecule type" value="Genomic_DNA"/>
</dbReference>
<accession>A0A8T1A9J9</accession>
<reference evidence="1" key="1">
    <citation type="submission" date="2018-10" db="EMBL/GenBank/DDBJ databases">
        <title>Effector identification in a new, highly contiguous assembly of the strawberry crown rot pathogen Phytophthora cactorum.</title>
        <authorList>
            <person name="Armitage A.D."/>
            <person name="Nellist C.F."/>
            <person name="Bates H."/>
            <person name="Vickerstaff R.J."/>
            <person name="Harrison R.J."/>
        </authorList>
    </citation>
    <scope>NUCLEOTIDE SEQUENCE</scope>
    <source>
        <strain evidence="1">4032</strain>
    </source>
</reference>
<evidence type="ECO:0000313" key="1">
    <source>
        <dbReference type="EMBL" id="KAG2876571.1"/>
    </source>
</evidence>
<dbReference type="InterPro" id="IPR036558">
    <property type="entry name" value="YqbG-like_sf"/>
</dbReference>
<gene>
    <name evidence="1" type="ORF">PC115_g23586</name>
</gene>
<dbReference type="Proteomes" id="UP000774804">
    <property type="component" value="Unassembled WGS sequence"/>
</dbReference>
<dbReference type="SUPFAM" id="SSF116915">
    <property type="entry name" value="Hypothetical protein YqbG"/>
    <property type="match status" value="1"/>
</dbReference>
<sequence length="131" mass="14801">MILMLTPQLLKTRSRVSPIQEAETEQLEQYIDDAQVRIELYLPIPFPEDVDRQLMLAWVKLAEGLALQDSEEYLAAVARNYASESDGAWTYTRQAIAGKTTGNPDVDAILFLWVKKQQEGPDDGNITAYLL</sequence>
<protein>
    <submittedName>
        <fullName evidence="1">Uncharacterized protein</fullName>
    </submittedName>
</protein>
<dbReference type="Gene3D" id="1.10.3230.10">
    <property type="entry name" value="YqbG-like"/>
    <property type="match status" value="1"/>
</dbReference>
<evidence type="ECO:0000313" key="2">
    <source>
        <dbReference type="Proteomes" id="UP000774804"/>
    </source>
</evidence>
<name>A0A8T1A9J9_9STRA</name>
<proteinExistence type="predicted"/>